<comment type="subcellular location">
    <subcellularLocation>
        <location evidence="1">Mitochondrion</location>
    </subcellularLocation>
</comment>
<evidence type="ECO:0000313" key="7">
    <source>
        <dbReference type="EnsemblMetazoa" id="XP_038060275.1"/>
    </source>
</evidence>
<accession>A0A914A8U6</accession>
<keyword evidence="3" id="KW-0809">Transit peptide</keyword>
<dbReference type="GO" id="GO:0006412">
    <property type="term" value="P:translation"/>
    <property type="evidence" value="ECO:0007669"/>
    <property type="project" value="TreeGrafter"/>
</dbReference>
<evidence type="ECO:0000256" key="1">
    <source>
        <dbReference type="ARBA" id="ARBA00004173"/>
    </source>
</evidence>
<dbReference type="GO" id="GO:1990904">
    <property type="term" value="C:ribonucleoprotein complex"/>
    <property type="evidence" value="ECO:0007669"/>
    <property type="project" value="UniProtKB-KW"/>
</dbReference>
<keyword evidence="6" id="KW-0687">Ribonucleoprotein</keyword>
<dbReference type="GeneID" id="119731255"/>
<dbReference type="PANTHER" id="PTHR21244">
    <property type="entry name" value="MITOCHONDRIAL 28S RIBOSOMAL PROTEIN S24"/>
    <property type="match status" value="1"/>
</dbReference>
<dbReference type="EnsemblMetazoa" id="XM_038204347.1">
    <property type="protein sequence ID" value="XP_038060275.1"/>
    <property type="gene ID" value="LOC119731255"/>
</dbReference>
<comment type="similarity">
    <text evidence="2">Belongs to the universal ribosomal protein uS3 family.</text>
</comment>
<dbReference type="Proteomes" id="UP000887568">
    <property type="component" value="Unplaced"/>
</dbReference>
<dbReference type="InterPro" id="IPR026146">
    <property type="entry name" value="Ribosomal_uS3m"/>
</dbReference>
<reference evidence="7" key="1">
    <citation type="submission" date="2022-11" db="UniProtKB">
        <authorList>
            <consortium name="EnsemblMetazoa"/>
        </authorList>
    </citation>
    <scope>IDENTIFICATION</scope>
</reference>
<evidence type="ECO:0000256" key="6">
    <source>
        <dbReference type="ARBA" id="ARBA00023274"/>
    </source>
</evidence>
<name>A0A914A8U6_PATMI</name>
<evidence type="ECO:0008006" key="9">
    <source>
        <dbReference type="Google" id="ProtNLM"/>
    </source>
</evidence>
<dbReference type="GO" id="GO:0005840">
    <property type="term" value="C:ribosome"/>
    <property type="evidence" value="ECO:0007669"/>
    <property type="project" value="UniProtKB-KW"/>
</dbReference>
<dbReference type="RefSeq" id="XP_038060275.1">
    <property type="nucleotide sequence ID" value="XM_038204347.1"/>
</dbReference>
<keyword evidence="8" id="KW-1185">Reference proteome</keyword>
<sequence>MATPMHLQRFGARVISLQRTIHRSNLPFRCLQTSAVCSKTVAGRARVSKGEKPITYEQANPPFQIGVRKGWSAQHTAHLKDEHGAADIAVDDLFIRKFIYGTFHNCLATDLIIKRRSNQIILVAIMLRNMAPQKYYFLIGYTEELLSHWFKCPVKMEVQIVDDRPIYKWI</sequence>
<dbReference type="PANTHER" id="PTHR21244:SF1">
    <property type="entry name" value="SMALL RIBOSOMAL SUBUNIT PROTEIN US3M"/>
    <property type="match status" value="1"/>
</dbReference>
<evidence type="ECO:0000256" key="5">
    <source>
        <dbReference type="ARBA" id="ARBA00023128"/>
    </source>
</evidence>
<dbReference type="AlphaFoldDB" id="A0A914A8U6"/>
<dbReference type="Pfam" id="PF14955">
    <property type="entry name" value="MRP-S24"/>
    <property type="match status" value="1"/>
</dbReference>
<organism evidence="7 8">
    <name type="scientific">Patiria miniata</name>
    <name type="common">Bat star</name>
    <name type="synonym">Asterina miniata</name>
    <dbReference type="NCBI Taxonomy" id="46514"/>
    <lineage>
        <taxon>Eukaryota</taxon>
        <taxon>Metazoa</taxon>
        <taxon>Echinodermata</taxon>
        <taxon>Eleutherozoa</taxon>
        <taxon>Asterozoa</taxon>
        <taxon>Asteroidea</taxon>
        <taxon>Valvatacea</taxon>
        <taxon>Valvatida</taxon>
        <taxon>Asterinidae</taxon>
        <taxon>Patiria</taxon>
    </lineage>
</organism>
<dbReference type="GO" id="GO:0005739">
    <property type="term" value="C:mitochondrion"/>
    <property type="evidence" value="ECO:0007669"/>
    <property type="project" value="UniProtKB-SubCell"/>
</dbReference>
<evidence type="ECO:0000313" key="8">
    <source>
        <dbReference type="Proteomes" id="UP000887568"/>
    </source>
</evidence>
<dbReference type="OMA" id="FLQGYTE"/>
<evidence type="ECO:0000256" key="2">
    <source>
        <dbReference type="ARBA" id="ARBA00010761"/>
    </source>
</evidence>
<proteinExistence type="inferred from homology"/>
<evidence type="ECO:0000256" key="4">
    <source>
        <dbReference type="ARBA" id="ARBA00022980"/>
    </source>
</evidence>
<dbReference type="OrthoDB" id="5950413at2759"/>
<keyword evidence="5" id="KW-0496">Mitochondrion</keyword>
<dbReference type="CTD" id="64951"/>
<evidence type="ECO:0000256" key="3">
    <source>
        <dbReference type="ARBA" id="ARBA00022946"/>
    </source>
</evidence>
<keyword evidence="4" id="KW-0689">Ribosomal protein</keyword>
<protein>
    <recommendedName>
        <fullName evidence="9">Mitochondrial ribosomal protein S24</fullName>
    </recommendedName>
</protein>